<evidence type="ECO:0000313" key="1">
    <source>
        <dbReference type="EMBL" id="TRL35526.1"/>
    </source>
</evidence>
<protein>
    <submittedName>
        <fullName evidence="1">Uncharacterized protein</fullName>
    </submittedName>
</protein>
<gene>
    <name evidence="1" type="ORF">FNA46_20225</name>
</gene>
<proteinExistence type="predicted"/>
<evidence type="ECO:0000313" key="2">
    <source>
        <dbReference type="Proteomes" id="UP000316801"/>
    </source>
</evidence>
<reference evidence="1 2" key="1">
    <citation type="submission" date="2019-07" db="EMBL/GenBank/DDBJ databases">
        <title>Ln-dependent methylotrophs.</title>
        <authorList>
            <person name="Tani A."/>
        </authorList>
    </citation>
    <scope>NUCLEOTIDE SEQUENCE [LARGE SCALE GENOMIC DNA]</scope>
    <source>
        <strain evidence="1 2">SM12</strain>
    </source>
</reference>
<accession>A0A549T0Y2</accession>
<keyword evidence="2" id="KW-1185">Reference proteome</keyword>
<organism evidence="1 2">
    <name type="scientific">Rhizobium straminoryzae</name>
    <dbReference type="NCBI Taxonomy" id="1387186"/>
    <lineage>
        <taxon>Bacteria</taxon>
        <taxon>Pseudomonadati</taxon>
        <taxon>Pseudomonadota</taxon>
        <taxon>Alphaproteobacteria</taxon>
        <taxon>Hyphomicrobiales</taxon>
        <taxon>Rhizobiaceae</taxon>
        <taxon>Rhizobium/Agrobacterium group</taxon>
        <taxon>Rhizobium</taxon>
    </lineage>
</organism>
<dbReference type="Proteomes" id="UP000316801">
    <property type="component" value="Unassembled WGS sequence"/>
</dbReference>
<dbReference type="EMBL" id="VJMG01000065">
    <property type="protein sequence ID" value="TRL35526.1"/>
    <property type="molecule type" value="Genomic_DNA"/>
</dbReference>
<name>A0A549T0Y2_9HYPH</name>
<dbReference type="AlphaFoldDB" id="A0A549T0Y2"/>
<comment type="caution">
    <text evidence="1">The sequence shown here is derived from an EMBL/GenBank/DDBJ whole genome shotgun (WGS) entry which is preliminary data.</text>
</comment>
<sequence>MSDFYERIWREPGALGETLRSSVRMISSVYELNQSQNFGTSLLFTLEQDPIVAFNEETSSIITQGRVATHAVELMREVNFGKLTVTDIGEIRDESENDLFTQAKKFRREALINKDITSVERLSNFLRQEYVPHILKRAPHARRAPIESTSRSAVDWIGKAGAASTVLSLVVGNRIGIGIFEPAYQHTMDIITVLGLTGLATEKAYKRVGEADRFFFNDPSHKAALLQLQREFSIIDSYR</sequence>